<name>Q6ACA7_LEIXX</name>
<feature type="domain" description="Calcineurin-like phosphoesterase" evidence="6">
    <location>
        <begin position="5"/>
        <end position="193"/>
    </location>
</feature>
<dbReference type="GO" id="GO:0046872">
    <property type="term" value="F:metal ion binding"/>
    <property type="evidence" value="ECO:0007669"/>
    <property type="project" value="UniProtKB-KW"/>
</dbReference>
<evidence type="ECO:0000256" key="4">
    <source>
        <dbReference type="ARBA" id="ARBA00025742"/>
    </source>
</evidence>
<evidence type="ECO:0000259" key="6">
    <source>
        <dbReference type="Pfam" id="PF00149"/>
    </source>
</evidence>
<keyword evidence="2" id="KW-0378">Hydrolase</keyword>
<evidence type="ECO:0000256" key="3">
    <source>
        <dbReference type="ARBA" id="ARBA00023004"/>
    </source>
</evidence>
<keyword evidence="8" id="KW-1185">Reference proteome</keyword>
<feature type="region of interest" description="Disordered" evidence="5">
    <location>
        <begin position="200"/>
        <end position="228"/>
    </location>
</feature>
<evidence type="ECO:0000256" key="2">
    <source>
        <dbReference type="ARBA" id="ARBA00022801"/>
    </source>
</evidence>
<keyword evidence="3" id="KW-0408">Iron</keyword>
<dbReference type="SUPFAM" id="SSF56300">
    <property type="entry name" value="Metallo-dependent phosphatases"/>
    <property type="match status" value="1"/>
</dbReference>
<dbReference type="STRING" id="281090.Lxx23330"/>
<dbReference type="KEGG" id="lxx:Lxx23330"/>
<reference evidence="7 8" key="1">
    <citation type="journal article" date="2004" name="Mol. Plant Microbe Interact.">
        <title>The genome sequence of the Gram-positive sugarcane pathogen Leifsonia xyli subsp. xyli.</title>
        <authorList>
            <person name="Monteiro-Vitorello C.B."/>
            <person name="Camargo L.E.A."/>
            <person name="Van Sluys M.A."/>
            <person name="Kitajima J.P."/>
            <person name="Truffi D."/>
            <person name="do Amaral A.M."/>
            <person name="Harakava R."/>
            <person name="de Oliveira J.C.F."/>
            <person name="Wood D."/>
            <person name="de Oliveira M.C."/>
            <person name="Miyaki C.Y."/>
            <person name="Takita M.A."/>
            <person name="da Silva A.C.R."/>
            <person name="Furlan L.R."/>
            <person name="Carraro D.M."/>
            <person name="Camarotte G."/>
            <person name="Almeida N.F. Jr."/>
            <person name="Carrer H."/>
            <person name="Coutinho L.L."/>
            <person name="El-Dorry H.A."/>
            <person name="Ferro M.I.T."/>
            <person name="Gagliardi P.R."/>
            <person name="Giglioti E."/>
            <person name="Goldman M.H.S."/>
            <person name="Goldman G.H."/>
            <person name="Kimura E.T."/>
            <person name="Ferro E.S."/>
            <person name="Kuramae E.E."/>
            <person name="Lemos E.G.M."/>
            <person name="Lemos M.V.F."/>
            <person name="Mauro S.M.Z."/>
            <person name="Machado M.A."/>
            <person name="Marino C.L."/>
            <person name="Menck C.F."/>
            <person name="Nunes L.R."/>
            <person name="Oliveira R.C."/>
            <person name="Pereira G.G."/>
            <person name="Siqueira W."/>
            <person name="de Souza A.A."/>
            <person name="Tsai S.M."/>
            <person name="Zanca A.S."/>
            <person name="Simpson A.J.G."/>
            <person name="Brumbley S.M."/>
            <person name="Setubal J.C."/>
        </authorList>
    </citation>
    <scope>NUCLEOTIDE SEQUENCE [LARGE SCALE GENOMIC DNA]</scope>
    <source>
        <strain evidence="7 8">CTCB07</strain>
    </source>
</reference>
<dbReference type="InterPro" id="IPR050884">
    <property type="entry name" value="CNP_phosphodiesterase-III"/>
</dbReference>
<gene>
    <name evidence="7" type="ordered locus">Lxx23330</name>
</gene>
<dbReference type="InterPro" id="IPR004843">
    <property type="entry name" value="Calcineurin-like_PHP"/>
</dbReference>
<evidence type="ECO:0000313" key="8">
    <source>
        <dbReference type="Proteomes" id="UP000001306"/>
    </source>
</evidence>
<evidence type="ECO:0000313" key="7">
    <source>
        <dbReference type="EMBL" id="AAT89986.1"/>
    </source>
</evidence>
<organism evidence="7 8">
    <name type="scientific">Leifsonia xyli subsp. xyli (strain CTCB07)</name>
    <dbReference type="NCBI Taxonomy" id="281090"/>
    <lineage>
        <taxon>Bacteria</taxon>
        <taxon>Bacillati</taxon>
        <taxon>Actinomycetota</taxon>
        <taxon>Actinomycetes</taxon>
        <taxon>Micrococcales</taxon>
        <taxon>Microbacteriaceae</taxon>
        <taxon>Leifsonia</taxon>
    </lineage>
</organism>
<sequence length="280" mass="29615">MAARLRILHLSDTHLCGDGRLHYGMVDTLAALDRVLAHASSLDAVDMVAASGDLSDDGSPASYRLLQERLEPWAAERGAVVAYAMGNHDLPDAFESVLGPRERALDANGFRILTVDTTVPCAGYGRVDTAQLDRLSEALAEPSEHGTAIVLHHPPAPPTTRLFDTLRLVDPEPLLEVCSAGDVRLILAGHYHHALVTAGGARHPDRRGAGRREHDGHPVAAARGAGGAEVRLRAGRPPRERTRRAHVVAVPAEGDGETVYALDAQAVAGIAAAAGWRGEG</sequence>
<dbReference type="PANTHER" id="PTHR42988:SF2">
    <property type="entry name" value="CYCLIC NUCLEOTIDE PHOSPHODIESTERASE CBUA0032-RELATED"/>
    <property type="match status" value="1"/>
</dbReference>
<dbReference type="EMBL" id="AE016822">
    <property type="protein sequence ID" value="AAT89986.1"/>
    <property type="molecule type" value="Genomic_DNA"/>
</dbReference>
<dbReference type="RefSeq" id="WP_011186965.1">
    <property type="nucleotide sequence ID" value="NC_006087.1"/>
</dbReference>
<dbReference type="PANTHER" id="PTHR42988">
    <property type="entry name" value="PHOSPHOHYDROLASE"/>
    <property type="match status" value="1"/>
</dbReference>
<dbReference type="Pfam" id="PF00149">
    <property type="entry name" value="Metallophos"/>
    <property type="match status" value="1"/>
</dbReference>
<evidence type="ECO:0000256" key="5">
    <source>
        <dbReference type="SAM" id="MobiDB-lite"/>
    </source>
</evidence>
<evidence type="ECO:0000256" key="1">
    <source>
        <dbReference type="ARBA" id="ARBA00022723"/>
    </source>
</evidence>
<protein>
    <recommendedName>
        <fullName evidence="6">Calcineurin-like phosphoesterase domain-containing protein</fullName>
    </recommendedName>
</protein>
<dbReference type="eggNOG" id="COG1409">
    <property type="taxonomic scope" value="Bacteria"/>
</dbReference>
<proteinExistence type="inferred from homology"/>
<dbReference type="GO" id="GO:0016787">
    <property type="term" value="F:hydrolase activity"/>
    <property type="evidence" value="ECO:0007669"/>
    <property type="project" value="UniProtKB-KW"/>
</dbReference>
<keyword evidence="1" id="KW-0479">Metal-binding</keyword>
<accession>Q6ACA7</accession>
<dbReference type="InterPro" id="IPR029052">
    <property type="entry name" value="Metallo-depent_PP-like"/>
</dbReference>
<dbReference type="Proteomes" id="UP000001306">
    <property type="component" value="Chromosome"/>
</dbReference>
<comment type="similarity">
    <text evidence="4">Belongs to the cyclic nucleotide phosphodiesterase class-III family.</text>
</comment>
<dbReference type="Gene3D" id="3.60.21.10">
    <property type="match status" value="1"/>
</dbReference>
<feature type="compositionally biased region" description="Basic and acidic residues" evidence="5">
    <location>
        <begin position="202"/>
        <end position="217"/>
    </location>
</feature>
<dbReference type="AlphaFoldDB" id="Q6ACA7"/>
<dbReference type="HOGENOM" id="CLU_070320_2_0_11"/>